<dbReference type="InterPro" id="IPR000182">
    <property type="entry name" value="GNAT_dom"/>
</dbReference>
<feature type="region of interest" description="Disordered" evidence="4">
    <location>
        <begin position="1"/>
        <end position="70"/>
    </location>
</feature>
<evidence type="ECO:0000256" key="3">
    <source>
        <dbReference type="ARBA" id="ARBA00024025"/>
    </source>
</evidence>
<dbReference type="AlphaFoldDB" id="A0A1E3HTL3"/>
<evidence type="ECO:0000256" key="4">
    <source>
        <dbReference type="SAM" id="MobiDB-lite"/>
    </source>
</evidence>
<dbReference type="InterPro" id="IPR044542">
    <property type="entry name" value="NAA30-like"/>
</dbReference>
<gene>
    <name evidence="6" type="ORF">L202_03616</name>
</gene>
<dbReference type="OrthoDB" id="249099at2759"/>
<dbReference type="Gene3D" id="3.40.630.30">
    <property type="match status" value="1"/>
</dbReference>
<comment type="caution">
    <text evidence="6">The sequence shown here is derived from an EMBL/GenBank/DDBJ whole genome shotgun (WGS) entry which is preliminary data.</text>
</comment>
<evidence type="ECO:0000313" key="6">
    <source>
        <dbReference type="EMBL" id="ODN79687.1"/>
    </source>
</evidence>
<dbReference type="GeneID" id="30154925"/>
<dbReference type="FunFam" id="3.40.630.30:FF:000091">
    <property type="entry name" value="Peptide alpha-N-acetyltransferase"/>
    <property type="match status" value="1"/>
</dbReference>
<proteinExistence type="inferred from homology"/>
<dbReference type="PANTHER" id="PTHR45896:SF1">
    <property type="entry name" value="N-ALPHA-ACETYLTRANSFERASE 30"/>
    <property type="match status" value="1"/>
</dbReference>
<dbReference type="CDD" id="cd04301">
    <property type="entry name" value="NAT_SF"/>
    <property type="match status" value="1"/>
</dbReference>
<dbReference type="RefSeq" id="XP_018994534.1">
    <property type="nucleotide sequence ID" value="XM_019137508.1"/>
</dbReference>
<keyword evidence="7" id="KW-1185">Reference proteome</keyword>
<sequence length="292" mass="32935">MTFQAHTSPPPIQEIAANIPQTATASGPSSSALQSSAPPPVPPRPGVERPPNALSELGESEGEASADFQSLSLSAKQAMEKYASSPKKGKGKAAEQPLTRMVDSKGGELWYRTFRSEEEDLEGVIKLVETELSEPYNVYTYRYFLYDWPDLTWVVFPTSRPSPGEQPIATVISKLDNHRRKYRGYIAMLSVHPSYRRRGIARKLVDITIEEMHRKGAQEVMLETEFDNDGSLALYDGMGFLREKRLWRFYSNEKDAFRLILPLPNESDDEEEPGLHRIVEDDEDDPSSAYFT</sequence>
<dbReference type="PANTHER" id="PTHR45896">
    <property type="entry name" value="N-ALPHA-ACETYLTRANSFERASE 30"/>
    <property type="match status" value="1"/>
</dbReference>
<name>A0A1E3HTL3_9TREE</name>
<keyword evidence="2" id="KW-0012">Acyltransferase</keyword>
<accession>A0A1E3HTL3</accession>
<dbReference type="GO" id="GO:0031417">
    <property type="term" value="C:NatC complex"/>
    <property type="evidence" value="ECO:0007669"/>
    <property type="project" value="TreeGrafter"/>
</dbReference>
<dbReference type="EMBL" id="AWGJ01000005">
    <property type="protein sequence ID" value="ODN79687.1"/>
    <property type="molecule type" value="Genomic_DNA"/>
</dbReference>
<organism evidence="6 7">
    <name type="scientific">Cryptococcus amylolentus CBS 6039</name>
    <dbReference type="NCBI Taxonomy" id="1295533"/>
    <lineage>
        <taxon>Eukaryota</taxon>
        <taxon>Fungi</taxon>
        <taxon>Dikarya</taxon>
        <taxon>Basidiomycota</taxon>
        <taxon>Agaricomycotina</taxon>
        <taxon>Tremellomycetes</taxon>
        <taxon>Tremellales</taxon>
        <taxon>Cryptococcaceae</taxon>
        <taxon>Cryptococcus</taxon>
    </lineage>
</organism>
<dbReference type="GO" id="GO:0004596">
    <property type="term" value="F:protein-N-terminal amino-acid acetyltransferase activity"/>
    <property type="evidence" value="ECO:0007669"/>
    <property type="project" value="InterPro"/>
</dbReference>
<dbReference type="Pfam" id="PF00583">
    <property type="entry name" value="Acetyltransf_1"/>
    <property type="match status" value="1"/>
</dbReference>
<protein>
    <recommendedName>
        <fullName evidence="5">N-acetyltransferase domain-containing protein</fullName>
    </recommendedName>
</protein>
<dbReference type="STRING" id="1295533.A0A1E3HTL3"/>
<evidence type="ECO:0000256" key="1">
    <source>
        <dbReference type="ARBA" id="ARBA00022679"/>
    </source>
</evidence>
<reference evidence="6 7" key="1">
    <citation type="submission" date="2016-06" db="EMBL/GenBank/DDBJ databases">
        <title>Evolution of pathogenesis and genome organization in the Tremellales.</title>
        <authorList>
            <person name="Cuomo C."/>
            <person name="Litvintseva A."/>
            <person name="Heitman J."/>
            <person name="Chen Y."/>
            <person name="Sun S."/>
            <person name="Springer D."/>
            <person name="Dromer F."/>
            <person name="Young S."/>
            <person name="Zeng Q."/>
            <person name="Chapman S."/>
            <person name="Gujja S."/>
            <person name="Saif S."/>
            <person name="Birren B."/>
        </authorList>
    </citation>
    <scope>NUCLEOTIDE SEQUENCE [LARGE SCALE GENOMIC DNA]</scope>
    <source>
        <strain evidence="6 7">CBS 6039</strain>
    </source>
</reference>
<evidence type="ECO:0000313" key="7">
    <source>
        <dbReference type="Proteomes" id="UP000094065"/>
    </source>
</evidence>
<evidence type="ECO:0000259" key="5">
    <source>
        <dbReference type="PROSITE" id="PS51186"/>
    </source>
</evidence>
<comment type="similarity">
    <text evidence="3">Belongs to the acetyltransferase family. MAK3 subfamily.</text>
</comment>
<dbReference type="SUPFAM" id="SSF55729">
    <property type="entry name" value="Acyl-CoA N-acyltransferases (Nat)"/>
    <property type="match status" value="1"/>
</dbReference>
<evidence type="ECO:0000256" key="2">
    <source>
        <dbReference type="ARBA" id="ARBA00023315"/>
    </source>
</evidence>
<feature type="region of interest" description="Disordered" evidence="4">
    <location>
        <begin position="264"/>
        <end position="292"/>
    </location>
</feature>
<dbReference type="Proteomes" id="UP000094065">
    <property type="component" value="Unassembled WGS sequence"/>
</dbReference>
<feature type="domain" description="N-acetyltransferase" evidence="5">
    <location>
        <begin position="112"/>
        <end position="264"/>
    </location>
</feature>
<feature type="compositionally biased region" description="Low complexity" evidence="4">
    <location>
        <begin position="26"/>
        <end position="36"/>
    </location>
</feature>
<keyword evidence="1" id="KW-0808">Transferase</keyword>
<dbReference type="InterPro" id="IPR016181">
    <property type="entry name" value="Acyl_CoA_acyltransferase"/>
</dbReference>
<dbReference type="PROSITE" id="PS51186">
    <property type="entry name" value="GNAT"/>
    <property type="match status" value="1"/>
</dbReference>